<dbReference type="CDD" id="cd06267">
    <property type="entry name" value="PBP1_LacI_sugar_binding-like"/>
    <property type="match status" value="1"/>
</dbReference>
<dbReference type="AlphaFoldDB" id="A0A5N5RMN0"/>
<dbReference type="InterPro" id="IPR001387">
    <property type="entry name" value="Cro/C1-type_HTH"/>
</dbReference>
<dbReference type="CDD" id="cd01392">
    <property type="entry name" value="HTH_LacI"/>
    <property type="match status" value="1"/>
</dbReference>
<dbReference type="Pfam" id="PF00356">
    <property type="entry name" value="LacI"/>
    <property type="match status" value="1"/>
</dbReference>
<accession>A0A5N5RMN0</accession>
<dbReference type="PANTHER" id="PTHR30146">
    <property type="entry name" value="LACI-RELATED TRANSCRIPTIONAL REPRESSOR"/>
    <property type="match status" value="1"/>
</dbReference>
<dbReference type="Proteomes" id="UP000326336">
    <property type="component" value="Unassembled WGS sequence"/>
</dbReference>
<dbReference type="PANTHER" id="PTHR30146:SF109">
    <property type="entry name" value="HTH-TYPE TRANSCRIPTIONAL REGULATOR GALS"/>
    <property type="match status" value="1"/>
</dbReference>
<dbReference type="InterPro" id="IPR028082">
    <property type="entry name" value="Peripla_BP_I"/>
</dbReference>
<dbReference type="SUPFAM" id="SSF47413">
    <property type="entry name" value="lambda repressor-like DNA-binding domains"/>
    <property type="match status" value="1"/>
</dbReference>
<dbReference type="SUPFAM" id="SSF53822">
    <property type="entry name" value="Periplasmic binding protein-like I"/>
    <property type="match status" value="1"/>
</dbReference>
<keyword evidence="1" id="KW-0805">Transcription regulation</keyword>
<dbReference type="OrthoDB" id="4268837at2"/>
<evidence type="ECO:0000313" key="7">
    <source>
        <dbReference type="EMBL" id="KAB5608547.1"/>
    </source>
</evidence>
<reference evidence="7 8" key="1">
    <citation type="journal article" date="2019" name="Int. J. Syst. Evol. Microbiol.">
        <title>Bifidobacterium jacchi sp. nov., isolated from the faeces of a baby common marmoset (Callithrix jacchus).</title>
        <authorList>
            <person name="Modesto M."/>
            <person name="Watanabe K."/>
            <person name="Arita M."/>
            <person name="Satti M."/>
            <person name="Oki K."/>
            <person name="Sciavilla P."/>
            <person name="Patavino C."/>
            <person name="Camma C."/>
            <person name="Michelini S."/>
            <person name="Sgorbati B."/>
            <person name="Mattarelli P."/>
        </authorList>
    </citation>
    <scope>NUCLEOTIDE SEQUENCE [LARGE SCALE GENOMIC DNA]</scope>
    <source>
        <strain evidence="7 8">MRM 9.3</strain>
    </source>
</reference>
<dbReference type="Pfam" id="PF13377">
    <property type="entry name" value="Peripla_BP_3"/>
    <property type="match status" value="1"/>
</dbReference>
<feature type="domain" description="HTH cro/C1-type" evidence="6">
    <location>
        <begin position="36"/>
        <end position="69"/>
    </location>
</feature>
<protein>
    <submittedName>
        <fullName evidence="7">LacI family transcriptional regulator</fullName>
    </submittedName>
</protein>
<dbReference type="InterPro" id="IPR010982">
    <property type="entry name" value="Lambda_DNA-bd_dom_sf"/>
</dbReference>
<keyword evidence="8" id="KW-1185">Reference proteome</keyword>
<evidence type="ECO:0000259" key="5">
    <source>
        <dbReference type="PROSITE" id="PS50932"/>
    </source>
</evidence>
<sequence length="376" mass="40489">MPSTSPSTPPETSHDTPSSGTDSTQQPAEATAPIVTIYDVAKIAGVSYATVSRYLNGHPNVSKASAAKIDAAVAKTGFAPNSSARSLAKRRTHIVALIIHYNSKDVYNDPNILSFLDSANTRVAEEGWQLVTLLASNDDATSNIEQLVASGFADGYILFTFDFNDALLPIFAKRHLAAAISGTGYDRKSICPCVDVDNIGAMAEMIRYVLRDDNPPADRRRTRPAYISGPLDMPGAPERFTAFNRVIAERFGTEFEAPVAYSPKWSRDGGAQAIRQWASDGTINRIDCIIAASDTIAAGAIDELHRLGRRVPDDIAVSGFDNSAAATACTPQITTVDQHIERRGAVMADIVIRQINGEHVPDLTMMPTELIVRQSA</sequence>
<dbReference type="InterPro" id="IPR000843">
    <property type="entry name" value="HTH_LacI"/>
</dbReference>
<dbReference type="PROSITE" id="PS00356">
    <property type="entry name" value="HTH_LACI_1"/>
    <property type="match status" value="1"/>
</dbReference>
<evidence type="ECO:0000256" key="4">
    <source>
        <dbReference type="SAM" id="MobiDB-lite"/>
    </source>
</evidence>
<proteinExistence type="predicted"/>
<evidence type="ECO:0000256" key="1">
    <source>
        <dbReference type="ARBA" id="ARBA00023015"/>
    </source>
</evidence>
<evidence type="ECO:0000313" key="8">
    <source>
        <dbReference type="Proteomes" id="UP000326336"/>
    </source>
</evidence>
<evidence type="ECO:0000256" key="3">
    <source>
        <dbReference type="ARBA" id="ARBA00023163"/>
    </source>
</evidence>
<dbReference type="PROSITE" id="PS50932">
    <property type="entry name" value="HTH_LACI_2"/>
    <property type="match status" value="1"/>
</dbReference>
<dbReference type="GO" id="GO:0003700">
    <property type="term" value="F:DNA-binding transcription factor activity"/>
    <property type="evidence" value="ECO:0007669"/>
    <property type="project" value="TreeGrafter"/>
</dbReference>
<keyword evidence="2" id="KW-0238">DNA-binding</keyword>
<dbReference type="Gene3D" id="3.40.50.2300">
    <property type="match status" value="2"/>
</dbReference>
<evidence type="ECO:0000259" key="6">
    <source>
        <dbReference type="PROSITE" id="PS50943"/>
    </source>
</evidence>
<dbReference type="RefSeq" id="WP_151915918.1">
    <property type="nucleotide sequence ID" value="NZ_RQSP01000002.1"/>
</dbReference>
<gene>
    <name evidence="7" type="ORF">EHS19_00960</name>
</gene>
<dbReference type="InterPro" id="IPR046335">
    <property type="entry name" value="LacI/GalR-like_sensor"/>
</dbReference>
<evidence type="ECO:0000256" key="2">
    <source>
        <dbReference type="ARBA" id="ARBA00023125"/>
    </source>
</evidence>
<dbReference type="EMBL" id="RQSP01000002">
    <property type="protein sequence ID" value="KAB5608547.1"/>
    <property type="molecule type" value="Genomic_DNA"/>
</dbReference>
<dbReference type="PROSITE" id="PS50943">
    <property type="entry name" value="HTH_CROC1"/>
    <property type="match status" value="1"/>
</dbReference>
<feature type="region of interest" description="Disordered" evidence="4">
    <location>
        <begin position="1"/>
        <end position="30"/>
    </location>
</feature>
<dbReference type="PRINTS" id="PR00036">
    <property type="entry name" value="HTHLACI"/>
</dbReference>
<comment type="caution">
    <text evidence="7">The sequence shown here is derived from an EMBL/GenBank/DDBJ whole genome shotgun (WGS) entry which is preliminary data.</text>
</comment>
<dbReference type="Gene3D" id="1.10.260.40">
    <property type="entry name" value="lambda repressor-like DNA-binding domains"/>
    <property type="match status" value="1"/>
</dbReference>
<name>A0A5N5RMN0_9BIFI</name>
<organism evidence="7 8">
    <name type="scientific">Bifidobacterium jacchi</name>
    <dbReference type="NCBI Taxonomy" id="2490545"/>
    <lineage>
        <taxon>Bacteria</taxon>
        <taxon>Bacillati</taxon>
        <taxon>Actinomycetota</taxon>
        <taxon>Actinomycetes</taxon>
        <taxon>Bifidobacteriales</taxon>
        <taxon>Bifidobacteriaceae</taxon>
        <taxon>Bifidobacterium</taxon>
    </lineage>
</organism>
<dbReference type="GO" id="GO:0000976">
    <property type="term" value="F:transcription cis-regulatory region binding"/>
    <property type="evidence" value="ECO:0007669"/>
    <property type="project" value="TreeGrafter"/>
</dbReference>
<feature type="domain" description="HTH lacI-type" evidence="5">
    <location>
        <begin position="35"/>
        <end position="89"/>
    </location>
</feature>
<dbReference type="SMART" id="SM00354">
    <property type="entry name" value="HTH_LACI"/>
    <property type="match status" value="1"/>
</dbReference>
<keyword evidence="3" id="KW-0804">Transcription</keyword>